<evidence type="ECO:0000256" key="2">
    <source>
        <dbReference type="ARBA" id="ARBA00022803"/>
    </source>
</evidence>
<dbReference type="EMBL" id="JACHXG010000014">
    <property type="protein sequence ID" value="MBB3091903.1"/>
    <property type="molecule type" value="Genomic_DNA"/>
</dbReference>
<keyword evidence="4" id="KW-1185">Reference proteome</keyword>
<dbReference type="Pfam" id="PF13424">
    <property type="entry name" value="TPR_12"/>
    <property type="match status" value="1"/>
</dbReference>
<keyword evidence="2" id="KW-0802">TPR repeat</keyword>
<dbReference type="RefSeq" id="WP_183550970.1">
    <property type="nucleotide sequence ID" value="NZ_BMQT01000008.1"/>
</dbReference>
<dbReference type="Proteomes" id="UP000577707">
    <property type="component" value="Unassembled WGS sequence"/>
</dbReference>
<keyword evidence="1" id="KW-0677">Repeat</keyword>
<organism evidence="3 4">
    <name type="scientific">Nocardioides albus</name>
    <dbReference type="NCBI Taxonomy" id="1841"/>
    <lineage>
        <taxon>Bacteria</taxon>
        <taxon>Bacillati</taxon>
        <taxon>Actinomycetota</taxon>
        <taxon>Actinomycetes</taxon>
        <taxon>Propionibacteriales</taxon>
        <taxon>Nocardioidaceae</taxon>
        <taxon>Nocardioides</taxon>
    </lineage>
</organism>
<gene>
    <name evidence="3" type="ORF">FHS12_004879</name>
</gene>
<evidence type="ECO:0000313" key="3">
    <source>
        <dbReference type="EMBL" id="MBB3091903.1"/>
    </source>
</evidence>
<dbReference type="PANTHER" id="PTHR45641">
    <property type="entry name" value="TETRATRICOPEPTIDE REPEAT PROTEIN (AFU_ORTHOLOGUE AFUA_6G03870)"/>
    <property type="match status" value="1"/>
</dbReference>
<comment type="caution">
    <text evidence="3">The sequence shown here is derived from an EMBL/GenBank/DDBJ whole genome shotgun (WGS) entry which is preliminary data.</text>
</comment>
<reference evidence="3 4" key="1">
    <citation type="submission" date="2020-08" db="EMBL/GenBank/DDBJ databases">
        <title>Genomic Encyclopedia of Type Strains, Phase III (KMG-III): the genomes of soil and plant-associated and newly described type strains.</title>
        <authorList>
            <person name="Whitman W."/>
        </authorList>
    </citation>
    <scope>NUCLEOTIDE SEQUENCE [LARGE SCALE GENOMIC DNA]</scope>
    <source>
        <strain evidence="3 4">CECT 3302</strain>
    </source>
</reference>
<dbReference type="SUPFAM" id="SSF81901">
    <property type="entry name" value="HCP-like"/>
    <property type="match status" value="1"/>
</dbReference>
<dbReference type="InterPro" id="IPR019734">
    <property type="entry name" value="TPR_rpt"/>
</dbReference>
<protein>
    <submittedName>
        <fullName evidence="3">Tetratricopeptide (TPR) repeat protein</fullName>
    </submittedName>
</protein>
<dbReference type="SUPFAM" id="SSF48452">
    <property type="entry name" value="TPR-like"/>
    <property type="match status" value="1"/>
</dbReference>
<evidence type="ECO:0000313" key="4">
    <source>
        <dbReference type="Proteomes" id="UP000577707"/>
    </source>
</evidence>
<evidence type="ECO:0000256" key="1">
    <source>
        <dbReference type="ARBA" id="ARBA00022737"/>
    </source>
</evidence>
<dbReference type="InterPro" id="IPR011990">
    <property type="entry name" value="TPR-like_helical_dom_sf"/>
</dbReference>
<proteinExistence type="predicted"/>
<accession>A0A7W5A907</accession>
<dbReference type="SMART" id="SM00028">
    <property type="entry name" value="TPR"/>
    <property type="match status" value="4"/>
</dbReference>
<dbReference type="Gene3D" id="1.25.40.10">
    <property type="entry name" value="Tetratricopeptide repeat domain"/>
    <property type="match status" value="2"/>
</dbReference>
<dbReference type="PANTHER" id="PTHR45641:SF19">
    <property type="entry name" value="NEPHROCYSTIN-3"/>
    <property type="match status" value="1"/>
</dbReference>
<sequence length="412" mass="46648">MYTLGDRMWKSSKDDARTDIVANLQRITRLESWLAGHGLRRLKPRVAGLMLQLSRYYSELGRVDEAAEHARLAVQHYARLAEHDPEKYLPLLARAQIHAGWILWPQSQDDAALAFSQQAVDSCRRLAAAEPDMYAASLANAHHLLGMRLSDVARYEDAIVAEKEALLLLNPLAKADFDAHGLDLARLLYLLGETYAEMDRKVEALDAHRRATDLWARAAVADPDQYEASLGAQLRDLGLEYSALKRYEEAAEVNERSAEIRRRLAEDDLVEHGHDLAFTLHNLGCFYFLLGRPEDALPVAQEAVDLYRRLVAAPPDPQEPDRERELVRLLEVLSNRLARVGHLEAAFETGQEALRLARERVRTDQQHAETSLVVVLRTVAQRHHDLGRCEEAVPFEVEADEISDRLEADDLR</sequence>
<dbReference type="AlphaFoldDB" id="A0A7W5A907"/>
<name>A0A7W5A907_9ACTN</name>